<feature type="domain" description="HD/PDEase" evidence="1">
    <location>
        <begin position="112"/>
        <end position="274"/>
    </location>
</feature>
<dbReference type="InterPro" id="IPR050135">
    <property type="entry name" value="dGTPase-like"/>
</dbReference>
<keyword evidence="3" id="KW-1185">Reference proteome</keyword>
<dbReference type="SUPFAM" id="SSF109604">
    <property type="entry name" value="HD-domain/PDEase-like"/>
    <property type="match status" value="1"/>
</dbReference>
<gene>
    <name evidence="2" type="ORF">DNJ96_07775</name>
</gene>
<organism evidence="2 3">
    <name type="scientific">Stutzerimonas kirkiae</name>
    <dbReference type="NCBI Taxonomy" id="2211392"/>
    <lineage>
        <taxon>Bacteria</taxon>
        <taxon>Pseudomonadati</taxon>
        <taxon>Pseudomonadota</taxon>
        <taxon>Gammaproteobacteria</taxon>
        <taxon>Pseudomonadales</taxon>
        <taxon>Pseudomonadaceae</taxon>
        <taxon>Stutzerimonas</taxon>
    </lineage>
</organism>
<dbReference type="Gene3D" id="1.10.3210.10">
    <property type="entry name" value="Hypothetical protein af1432"/>
    <property type="match status" value="1"/>
</dbReference>
<dbReference type="GO" id="GO:0008832">
    <property type="term" value="F:dGTPase activity"/>
    <property type="evidence" value="ECO:0007669"/>
    <property type="project" value="TreeGrafter"/>
</dbReference>
<evidence type="ECO:0000313" key="2">
    <source>
        <dbReference type="EMBL" id="TBU97742.1"/>
    </source>
</evidence>
<dbReference type="Proteomes" id="UP000292639">
    <property type="component" value="Unassembled WGS sequence"/>
</dbReference>
<dbReference type="SMART" id="SM00471">
    <property type="entry name" value="HDc"/>
    <property type="match status" value="1"/>
</dbReference>
<dbReference type="PANTHER" id="PTHR11373:SF4">
    <property type="entry name" value="DEOXYNUCLEOSIDE TRIPHOSPHATE TRIPHOSPHOHYDROLASE SAMHD1"/>
    <property type="match status" value="1"/>
</dbReference>
<evidence type="ECO:0000313" key="3">
    <source>
        <dbReference type="Proteomes" id="UP000292639"/>
    </source>
</evidence>
<dbReference type="CDD" id="cd00077">
    <property type="entry name" value="HDc"/>
    <property type="match status" value="1"/>
</dbReference>
<dbReference type="Pfam" id="PF01966">
    <property type="entry name" value="HD"/>
    <property type="match status" value="1"/>
</dbReference>
<accession>A0A4Q9RAJ8</accession>
<sequence length="401" mass="45097">MRMDRDFIRSPCTWSKLRYRLGHSYLILPSGMHIRESGTNLMRPVLHTAPEKAAFVLPVKGETSTLAGWVEAVEADPVARAIIESKPFQRLRSISFLGALDHVATTASLKKAPRTRANHSLHVAALAAFVAHRRGYDDDLARHLRTAGLLHDIGHPPLSHSVEPYLQKRFGYGHHEMGEMLIAGQRPIAIGLQKTLAKTLDITFVTDLIAGRVGASEGGDLFSSPINIDTIEGIIRSYRYLRDTPTALNPLQVAEASLVDRSESRFKVLDRFWELKDFIYNRLITQDIGLIADQYSQLYFAEGSQPLGEDELFDTEAQWQRRHPQLFSDLISINSVRDTPAALESATLQYSVRRYEIVAGSLDVQRYRCTKEPTQRTLAATRHGASQENVQLGLDFKVQWN</sequence>
<dbReference type="GO" id="GO:0006203">
    <property type="term" value="P:dGTP catabolic process"/>
    <property type="evidence" value="ECO:0007669"/>
    <property type="project" value="TreeGrafter"/>
</dbReference>
<proteinExistence type="predicted"/>
<dbReference type="EMBL" id="QJUP01000008">
    <property type="protein sequence ID" value="TBU97742.1"/>
    <property type="molecule type" value="Genomic_DNA"/>
</dbReference>
<dbReference type="PANTHER" id="PTHR11373">
    <property type="entry name" value="DEOXYNUCLEOSIDE TRIPHOSPHATE TRIPHOSPHOHYDROLASE"/>
    <property type="match status" value="1"/>
</dbReference>
<dbReference type="AlphaFoldDB" id="A0A4Q9RAJ8"/>
<evidence type="ECO:0000259" key="1">
    <source>
        <dbReference type="SMART" id="SM00471"/>
    </source>
</evidence>
<comment type="caution">
    <text evidence="2">The sequence shown here is derived from an EMBL/GenBank/DDBJ whole genome shotgun (WGS) entry which is preliminary data.</text>
</comment>
<dbReference type="InterPro" id="IPR006674">
    <property type="entry name" value="HD_domain"/>
</dbReference>
<reference evidence="2 3" key="1">
    <citation type="submission" date="2018-06" db="EMBL/GenBank/DDBJ databases">
        <title>Three novel Pseudomonas species isolated from symptomatic oak.</title>
        <authorList>
            <person name="Bueno-Gonzalez V."/>
            <person name="Brady C."/>
        </authorList>
    </citation>
    <scope>NUCLEOTIDE SEQUENCE [LARGE SCALE GENOMIC DNA]</scope>
    <source>
        <strain evidence="2 3">P17C</strain>
    </source>
</reference>
<dbReference type="InterPro" id="IPR003607">
    <property type="entry name" value="HD/PDEase_dom"/>
</dbReference>
<name>A0A4Q9RAJ8_9GAMM</name>
<protein>
    <recommendedName>
        <fullName evidence="1">HD/PDEase domain-containing protein</fullName>
    </recommendedName>
</protein>